<accession>A0A8E2DF51</accession>
<evidence type="ECO:0000256" key="4">
    <source>
        <dbReference type="ARBA" id="ARBA00022692"/>
    </source>
</evidence>
<evidence type="ECO:0000256" key="5">
    <source>
        <dbReference type="ARBA" id="ARBA00022989"/>
    </source>
</evidence>
<evidence type="ECO:0000256" key="7">
    <source>
        <dbReference type="SAM" id="Phobius"/>
    </source>
</evidence>
<dbReference type="PANTHER" id="PTHR10778">
    <property type="entry name" value="SOLUTE CARRIER FAMILY 35 MEMBER B"/>
    <property type="match status" value="1"/>
</dbReference>
<feature type="transmembrane region" description="Helical" evidence="7">
    <location>
        <begin position="132"/>
        <end position="152"/>
    </location>
</feature>
<feature type="transmembrane region" description="Helical" evidence="7">
    <location>
        <begin position="78"/>
        <end position="101"/>
    </location>
</feature>
<name>A0A8E2DF51_9APHY</name>
<dbReference type="InterPro" id="IPR037185">
    <property type="entry name" value="EmrE-like"/>
</dbReference>
<dbReference type="GO" id="GO:0005464">
    <property type="term" value="F:UDP-xylose transmembrane transporter activity"/>
    <property type="evidence" value="ECO:0007669"/>
    <property type="project" value="TreeGrafter"/>
</dbReference>
<evidence type="ECO:0000313" key="8">
    <source>
        <dbReference type="EMBL" id="OCH84581.1"/>
    </source>
</evidence>
<dbReference type="EMBL" id="KV722656">
    <property type="protein sequence ID" value="OCH84581.1"/>
    <property type="molecule type" value="Genomic_DNA"/>
</dbReference>
<keyword evidence="6 7" id="KW-0472">Membrane</keyword>
<dbReference type="InterPro" id="IPR013657">
    <property type="entry name" value="SCL35B1-4/HUT1"/>
</dbReference>
<feature type="transmembrane region" description="Helical" evidence="7">
    <location>
        <begin position="323"/>
        <end position="346"/>
    </location>
</feature>
<dbReference type="GO" id="GO:0005462">
    <property type="term" value="F:UDP-N-acetylglucosamine transmembrane transporter activity"/>
    <property type="evidence" value="ECO:0007669"/>
    <property type="project" value="TreeGrafter"/>
</dbReference>
<protein>
    <submittedName>
        <fullName evidence="8">UAA transporter</fullName>
    </submittedName>
</protein>
<proteinExistence type="predicted"/>
<evidence type="ECO:0000256" key="1">
    <source>
        <dbReference type="ARBA" id="ARBA00004127"/>
    </source>
</evidence>
<dbReference type="SUPFAM" id="SSF103481">
    <property type="entry name" value="Multidrug resistance efflux transporter EmrE"/>
    <property type="match status" value="1"/>
</dbReference>
<organism evidence="8 9">
    <name type="scientific">Obba rivulosa</name>
    <dbReference type="NCBI Taxonomy" id="1052685"/>
    <lineage>
        <taxon>Eukaryota</taxon>
        <taxon>Fungi</taxon>
        <taxon>Dikarya</taxon>
        <taxon>Basidiomycota</taxon>
        <taxon>Agaricomycotina</taxon>
        <taxon>Agaricomycetes</taxon>
        <taxon>Polyporales</taxon>
        <taxon>Gelatoporiaceae</taxon>
        <taxon>Obba</taxon>
    </lineage>
</organism>
<evidence type="ECO:0000256" key="2">
    <source>
        <dbReference type="ARBA" id="ARBA00022448"/>
    </source>
</evidence>
<reference evidence="8 9" key="1">
    <citation type="submission" date="2016-07" db="EMBL/GenBank/DDBJ databases">
        <title>Draft genome of the white-rot fungus Obba rivulosa 3A-2.</title>
        <authorList>
            <consortium name="DOE Joint Genome Institute"/>
            <person name="Miettinen O."/>
            <person name="Riley R."/>
            <person name="Acob R."/>
            <person name="Barry K."/>
            <person name="Cullen D."/>
            <person name="De Vries R."/>
            <person name="Hainaut M."/>
            <person name="Hatakka A."/>
            <person name="Henrissat B."/>
            <person name="Hilden K."/>
            <person name="Kuo R."/>
            <person name="Labutti K."/>
            <person name="Lipzen A."/>
            <person name="Makela M.R."/>
            <person name="Sandor L."/>
            <person name="Spatafora J.W."/>
            <person name="Grigoriev I.V."/>
            <person name="Hibbett D.S."/>
        </authorList>
    </citation>
    <scope>NUCLEOTIDE SEQUENCE [LARGE SCALE GENOMIC DNA]</scope>
    <source>
        <strain evidence="8 9">3A-2</strain>
    </source>
</reference>
<feature type="transmembrane region" description="Helical" evidence="7">
    <location>
        <begin position="107"/>
        <end position="125"/>
    </location>
</feature>
<evidence type="ECO:0000256" key="3">
    <source>
        <dbReference type="ARBA" id="ARBA00022597"/>
    </source>
</evidence>
<dbReference type="GO" id="GO:0000139">
    <property type="term" value="C:Golgi membrane"/>
    <property type="evidence" value="ECO:0007669"/>
    <property type="project" value="TreeGrafter"/>
</dbReference>
<sequence length="392" mass="42465">MPMFYVGDMPDWIATLSLIFGGCCSNALTLEQLTSQYPQSGTLITFAQFLFISIYGLSNLLTFSPLPRLKTRHVPVRLLLLQALLLCLVSLLNNAAFAYHIPMPVHIIFRSGGLVISMLMGRLILGRRYTLLQTVSVLLVTTGILLTTLSASRPKHSASPAEAGPETHISSYAVGIAILTLALVLSGLLGIVQDGTYSRYVRAPAHPQKQSSGSVPGKDAANADAPVPWQESLFYLHFFSMPMFVFLRKDLASQFRVLNAGPRVELSLPIPHRLFPEMSSSTLSEHSWMLSVPAPYIPLLLNTVTQVLCVSGVHRLTARVTSLTVTLVLAVRKAASLIISVVLFSSAGRARMDERGLIMMWAGAALVFAGTIGYSLGAGSSGRQKIQKSKAE</sequence>
<evidence type="ECO:0000313" key="9">
    <source>
        <dbReference type="Proteomes" id="UP000250043"/>
    </source>
</evidence>
<gene>
    <name evidence="8" type="ORF">OBBRIDRAFT_891694</name>
</gene>
<keyword evidence="3" id="KW-0762">Sugar transport</keyword>
<feature type="transmembrane region" description="Helical" evidence="7">
    <location>
        <begin position="43"/>
        <end position="66"/>
    </location>
</feature>
<feature type="transmembrane region" description="Helical" evidence="7">
    <location>
        <begin position="172"/>
        <end position="192"/>
    </location>
</feature>
<dbReference type="AlphaFoldDB" id="A0A8E2DF51"/>
<keyword evidence="4 7" id="KW-0812">Transmembrane</keyword>
<dbReference type="GO" id="GO:0005789">
    <property type="term" value="C:endoplasmic reticulum membrane"/>
    <property type="evidence" value="ECO:0007669"/>
    <property type="project" value="TreeGrafter"/>
</dbReference>
<evidence type="ECO:0000256" key="6">
    <source>
        <dbReference type="ARBA" id="ARBA00023136"/>
    </source>
</evidence>
<dbReference type="PANTHER" id="PTHR10778:SF4">
    <property type="entry name" value="NUCLEOTIDE SUGAR TRANSPORTER SLC35B4"/>
    <property type="match status" value="1"/>
</dbReference>
<dbReference type="Pfam" id="PF08449">
    <property type="entry name" value="UAA"/>
    <property type="match status" value="2"/>
</dbReference>
<keyword evidence="9" id="KW-1185">Reference proteome</keyword>
<feature type="transmembrane region" description="Helical" evidence="7">
    <location>
        <begin position="358"/>
        <end position="378"/>
    </location>
</feature>
<dbReference type="Proteomes" id="UP000250043">
    <property type="component" value="Unassembled WGS sequence"/>
</dbReference>
<dbReference type="OrthoDB" id="999962at2759"/>
<keyword evidence="2" id="KW-0813">Transport</keyword>
<keyword evidence="5 7" id="KW-1133">Transmembrane helix</keyword>
<comment type="subcellular location">
    <subcellularLocation>
        <location evidence="1">Endomembrane system</location>
        <topology evidence="1">Multi-pass membrane protein</topology>
    </subcellularLocation>
</comment>